<dbReference type="Gene3D" id="3.30.470.30">
    <property type="entry name" value="DNA ligase/mRNA capping enzyme"/>
    <property type="match status" value="1"/>
</dbReference>
<evidence type="ECO:0000313" key="3">
    <source>
        <dbReference type="Proteomes" id="UP001172155"/>
    </source>
</evidence>
<dbReference type="Proteomes" id="UP001172155">
    <property type="component" value="Unassembled WGS sequence"/>
</dbReference>
<feature type="domain" description="RNA ligase" evidence="1">
    <location>
        <begin position="157"/>
        <end position="340"/>
    </location>
</feature>
<dbReference type="GO" id="GO:0016874">
    <property type="term" value="F:ligase activity"/>
    <property type="evidence" value="ECO:0007669"/>
    <property type="project" value="UniProtKB-KW"/>
</dbReference>
<keyword evidence="2" id="KW-0436">Ligase</keyword>
<evidence type="ECO:0000313" key="2">
    <source>
        <dbReference type="EMBL" id="KAK0751748.1"/>
    </source>
</evidence>
<dbReference type="InterPro" id="IPR021122">
    <property type="entry name" value="RNA_ligase_dom_REL/Rnl2"/>
</dbReference>
<proteinExistence type="predicted"/>
<keyword evidence="3" id="KW-1185">Reference proteome</keyword>
<reference evidence="2" key="1">
    <citation type="submission" date="2023-06" db="EMBL/GenBank/DDBJ databases">
        <title>Genome-scale phylogeny and comparative genomics of the fungal order Sordariales.</title>
        <authorList>
            <consortium name="Lawrence Berkeley National Laboratory"/>
            <person name="Hensen N."/>
            <person name="Bonometti L."/>
            <person name="Westerberg I."/>
            <person name="Brannstrom I.O."/>
            <person name="Guillou S."/>
            <person name="Cros-Aarteil S."/>
            <person name="Calhoun S."/>
            <person name="Haridas S."/>
            <person name="Kuo A."/>
            <person name="Mondo S."/>
            <person name="Pangilinan J."/>
            <person name="Riley R."/>
            <person name="LaButti K."/>
            <person name="Andreopoulos B."/>
            <person name="Lipzen A."/>
            <person name="Chen C."/>
            <person name="Yanf M."/>
            <person name="Daum C."/>
            <person name="Ng V."/>
            <person name="Clum A."/>
            <person name="Steindorff A."/>
            <person name="Ohm R."/>
            <person name="Martin F."/>
            <person name="Silar P."/>
            <person name="Natvig D."/>
            <person name="Lalanne C."/>
            <person name="Gautier V."/>
            <person name="Ament-velasquez S.L."/>
            <person name="Kruys A."/>
            <person name="Hutchinson M.I."/>
            <person name="Powell A.J."/>
            <person name="Barry K."/>
            <person name="Miller A.N."/>
            <person name="Grigoriev I.V."/>
            <person name="Debuchy R."/>
            <person name="Gladieux P."/>
            <person name="Thoren M.H."/>
            <person name="Johannesson H."/>
        </authorList>
    </citation>
    <scope>NUCLEOTIDE SEQUENCE</scope>
    <source>
        <strain evidence="2">SMH3187-1</strain>
    </source>
</reference>
<dbReference type="AlphaFoldDB" id="A0AA40F5U4"/>
<evidence type="ECO:0000259" key="1">
    <source>
        <dbReference type="Pfam" id="PF09414"/>
    </source>
</evidence>
<name>A0AA40F5U4_9PEZI</name>
<comment type="caution">
    <text evidence="2">The sequence shown here is derived from an EMBL/GenBank/DDBJ whole genome shotgun (WGS) entry which is preliminary data.</text>
</comment>
<dbReference type="Pfam" id="PF09414">
    <property type="entry name" value="RNA_ligase"/>
    <property type="match status" value="1"/>
</dbReference>
<gene>
    <name evidence="2" type="ORF">B0T18DRAFT_457734</name>
</gene>
<protein>
    <submittedName>
        <fullName evidence="2">RNA ligase-domain-containing protein</fullName>
    </submittedName>
</protein>
<dbReference type="Pfam" id="PF21189">
    <property type="entry name" value="PHA02142"/>
    <property type="match status" value="1"/>
</dbReference>
<organism evidence="2 3">
    <name type="scientific">Schizothecium vesticola</name>
    <dbReference type="NCBI Taxonomy" id="314040"/>
    <lineage>
        <taxon>Eukaryota</taxon>
        <taxon>Fungi</taxon>
        <taxon>Dikarya</taxon>
        <taxon>Ascomycota</taxon>
        <taxon>Pezizomycotina</taxon>
        <taxon>Sordariomycetes</taxon>
        <taxon>Sordariomycetidae</taxon>
        <taxon>Sordariales</taxon>
        <taxon>Schizotheciaceae</taxon>
        <taxon>Schizothecium</taxon>
    </lineage>
</organism>
<sequence length="352" mass="39990">MFFLGPNPSYLQVGDLIVFIEIDSFLPRTPQFEDFFADPKYIKQDADGNDGVIIDSIVLGKHLSQGLVLNIDDFPQIVNYYQRRIRDKGLTVATRDLESRTFEYMLGVTKWTHPNEYLHEPAHEMGNPPAFIVNPVWERVQNIHDLWTSPAQQKRLWQVTEKMDGITMQVYKVDMCSPWMSCIPDALNGYPESMRSGGCHIGVCGRKRDDSIFWRVGRASGVVARIRDISYPNIAIHGELVGSSILENTMRYPPDTHEYIVFGIFNLDTGKYLHPDKTVTICRDLGIQHVPITGYFKLGQLARSTEELLKKADSLGSGRYGGLKEGWVFRPLDGGDAFKVISNRWLKLAMGE</sequence>
<accession>A0AA40F5U4</accession>
<dbReference type="EMBL" id="JAUKUD010000002">
    <property type="protein sequence ID" value="KAK0751748.1"/>
    <property type="molecule type" value="Genomic_DNA"/>
</dbReference>
<dbReference type="SUPFAM" id="SSF56091">
    <property type="entry name" value="DNA ligase/mRNA capping enzyme, catalytic domain"/>
    <property type="match status" value="1"/>
</dbReference>